<reference evidence="3" key="1">
    <citation type="submission" date="2022-07" db="EMBL/GenBank/DDBJ databases">
        <title>Phylogenomic reconstructions and comparative analyses of Kickxellomycotina fungi.</title>
        <authorList>
            <person name="Reynolds N.K."/>
            <person name="Stajich J.E."/>
            <person name="Barry K."/>
            <person name="Grigoriev I.V."/>
            <person name="Crous P."/>
            <person name="Smith M.E."/>
        </authorList>
    </citation>
    <scope>NUCLEOTIDE SEQUENCE</scope>
    <source>
        <strain evidence="3">BCRC 34297</strain>
    </source>
</reference>
<evidence type="ECO:0000313" key="3">
    <source>
        <dbReference type="EMBL" id="KAJ2752739.1"/>
    </source>
</evidence>
<dbReference type="Gene3D" id="1.10.287.380">
    <property type="entry name" value="Valyl-tRNA synthetase, C-terminal domain"/>
    <property type="match status" value="1"/>
</dbReference>
<proteinExistence type="predicted"/>
<keyword evidence="2" id="KW-0067">ATP-binding</keyword>
<keyword evidence="1" id="KW-0547">Nucleotide-binding</keyword>
<gene>
    <name evidence="3" type="ORF">GGI19_003628</name>
</gene>
<protein>
    <submittedName>
        <fullName evidence="3">Uncharacterized protein</fullName>
    </submittedName>
</protein>
<dbReference type="InterPro" id="IPR037118">
    <property type="entry name" value="Val-tRNA_synth_C_sf"/>
</dbReference>
<comment type="caution">
    <text evidence="3">The sequence shown here is derived from an EMBL/GenBank/DDBJ whole genome shotgun (WGS) entry which is preliminary data.</text>
</comment>
<keyword evidence="4" id="KW-1185">Reference proteome</keyword>
<sequence>STFFVSNASEASHALVSAQADGIVTLIKGCQSIEKKVAKATGMKDGLLAKTKVPSYETNVPEEVRETNAYKIDDYEAEISVLQEAIEKFLTLKGSN</sequence>
<organism evidence="3 4">
    <name type="scientific">Coemansia pectinata</name>
    <dbReference type="NCBI Taxonomy" id="1052879"/>
    <lineage>
        <taxon>Eukaryota</taxon>
        <taxon>Fungi</taxon>
        <taxon>Fungi incertae sedis</taxon>
        <taxon>Zoopagomycota</taxon>
        <taxon>Kickxellomycotina</taxon>
        <taxon>Kickxellomycetes</taxon>
        <taxon>Kickxellales</taxon>
        <taxon>Kickxellaceae</taxon>
        <taxon>Coemansia</taxon>
    </lineage>
</organism>
<name>A0A9W8LA52_9FUNG</name>
<dbReference type="GO" id="GO:0005524">
    <property type="term" value="F:ATP binding"/>
    <property type="evidence" value="ECO:0007669"/>
    <property type="project" value="UniProtKB-KW"/>
</dbReference>
<dbReference type="OrthoDB" id="5586945at2759"/>
<feature type="non-terminal residue" evidence="3">
    <location>
        <position position="96"/>
    </location>
</feature>
<evidence type="ECO:0000313" key="4">
    <source>
        <dbReference type="Proteomes" id="UP001140011"/>
    </source>
</evidence>
<dbReference type="Proteomes" id="UP001140011">
    <property type="component" value="Unassembled WGS sequence"/>
</dbReference>
<evidence type="ECO:0000256" key="2">
    <source>
        <dbReference type="ARBA" id="ARBA00022840"/>
    </source>
</evidence>
<dbReference type="EMBL" id="JANBUH010000252">
    <property type="protein sequence ID" value="KAJ2752739.1"/>
    <property type="molecule type" value="Genomic_DNA"/>
</dbReference>
<accession>A0A9W8LA52</accession>
<dbReference type="AlphaFoldDB" id="A0A9W8LA52"/>
<evidence type="ECO:0000256" key="1">
    <source>
        <dbReference type="ARBA" id="ARBA00022741"/>
    </source>
</evidence>